<dbReference type="PANTHER" id="PTHR24027:SF91">
    <property type="entry name" value="CADHERIN-7"/>
    <property type="match status" value="1"/>
</dbReference>
<dbReference type="PROSITE" id="PS00232">
    <property type="entry name" value="CADHERIN_1"/>
    <property type="match status" value="1"/>
</dbReference>
<dbReference type="GO" id="GO:0016342">
    <property type="term" value="C:catenin complex"/>
    <property type="evidence" value="ECO:0007669"/>
    <property type="project" value="TreeGrafter"/>
</dbReference>
<dbReference type="Pfam" id="PF00028">
    <property type="entry name" value="Cadherin"/>
    <property type="match status" value="1"/>
</dbReference>
<evidence type="ECO:0000259" key="7">
    <source>
        <dbReference type="PROSITE" id="PS50268"/>
    </source>
</evidence>
<keyword evidence="4" id="KW-0472">Membrane</keyword>
<evidence type="ECO:0000256" key="2">
    <source>
        <dbReference type="ARBA" id="ARBA00022737"/>
    </source>
</evidence>
<dbReference type="FunFam" id="2.60.40.60:FF:000009">
    <property type="entry name" value="Cadherin 24"/>
    <property type="match status" value="1"/>
</dbReference>
<dbReference type="GO" id="GO:0016477">
    <property type="term" value="P:cell migration"/>
    <property type="evidence" value="ECO:0007669"/>
    <property type="project" value="TreeGrafter"/>
</dbReference>
<proteinExistence type="predicted"/>
<evidence type="ECO:0000256" key="6">
    <source>
        <dbReference type="SAM" id="SignalP"/>
    </source>
</evidence>
<dbReference type="GO" id="GO:0007043">
    <property type="term" value="P:cell-cell junction assembly"/>
    <property type="evidence" value="ECO:0007669"/>
    <property type="project" value="TreeGrafter"/>
</dbReference>
<dbReference type="SUPFAM" id="SSF49313">
    <property type="entry name" value="Cadherin-like"/>
    <property type="match status" value="1"/>
</dbReference>
<feature type="signal peptide" evidence="6">
    <location>
        <begin position="1"/>
        <end position="29"/>
    </location>
</feature>
<comment type="caution">
    <text evidence="8">The sequence shown here is derived from an EMBL/GenBank/DDBJ whole genome shotgun (WGS) entry which is preliminary data.</text>
</comment>
<dbReference type="GO" id="GO:0000902">
    <property type="term" value="P:cell morphogenesis"/>
    <property type="evidence" value="ECO:0007669"/>
    <property type="project" value="TreeGrafter"/>
</dbReference>
<dbReference type="PANTHER" id="PTHR24027">
    <property type="entry name" value="CADHERIN-23"/>
    <property type="match status" value="1"/>
</dbReference>
<dbReference type="GO" id="GO:0016339">
    <property type="term" value="P:calcium-dependent cell-cell adhesion via plasma membrane cell adhesion molecules"/>
    <property type="evidence" value="ECO:0007669"/>
    <property type="project" value="TreeGrafter"/>
</dbReference>
<dbReference type="PRINTS" id="PR00205">
    <property type="entry name" value="CADHERIN"/>
</dbReference>
<organism evidence="8 9">
    <name type="scientific">Clarias magur</name>
    <name type="common">Asian catfish</name>
    <name type="synonym">Macropteronotus magur</name>
    <dbReference type="NCBI Taxonomy" id="1594786"/>
    <lineage>
        <taxon>Eukaryota</taxon>
        <taxon>Metazoa</taxon>
        <taxon>Chordata</taxon>
        <taxon>Craniata</taxon>
        <taxon>Vertebrata</taxon>
        <taxon>Euteleostomi</taxon>
        <taxon>Actinopterygii</taxon>
        <taxon>Neopterygii</taxon>
        <taxon>Teleostei</taxon>
        <taxon>Ostariophysi</taxon>
        <taxon>Siluriformes</taxon>
        <taxon>Clariidae</taxon>
        <taxon>Clarias</taxon>
    </lineage>
</organism>
<reference evidence="8" key="1">
    <citation type="submission" date="2020-07" db="EMBL/GenBank/DDBJ databases">
        <title>Clarias magur genome sequencing, assembly and annotation.</title>
        <authorList>
            <person name="Kushwaha B."/>
            <person name="Kumar R."/>
            <person name="Das P."/>
            <person name="Joshi C.G."/>
            <person name="Kumar D."/>
            <person name="Nagpure N.S."/>
            <person name="Pandey M."/>
            <person name="Agarwal S."/>
            <person name="Srivastava S."/>
            <person name="Singh M."/>
            <person name="Sahoo L."/>
            <person name="Jayasankar P."/>
            <person name="Meher P.K."/>
            <person name="Koringa P.G."/>
            <person name="Iquebal M.A."/>
            <person name="Das S.P."/>
            <person name="Bit A."/>
            <person name="Patnaik S."/>
            <person name="Patel N."/>
            <person name="Shah T.M."/>
            <person name="Hinsu A."/>
            <person name="Jena J.K."/>
        </authorList>
    </citation>
    <scope>NUCLEOTIDE SEQUENCE</scope>
    <source>
        <strain evidence="8">CIFAMagur01</strain>
        <tissue evidence="8">Testis</tissue>
    </source>
</reference>
<dbReference type="GO" id="GO:0005912">
    <property type="term" value="C:adherens junction"/>
    <property type="evidence" value="ECO:0007669"/>
    <property type="project" value="TreeGrafter"/>
</dbReference>
<dbReference type="InterPro" id="IPR020894">
    <property type="entry name" value="Cadherin_CS"/>
</dbReference>
<dbReference type="GO" id="GO:0034332">
    <property type="term" value="P:adherens junction organization"/>
    <property type="evidence" value="ECO:0007669"/>
    <property type="project" value="TreeGrafter"/>
</dbReference>
<dbReference type="InterPro" id="IPR015919">
    <property type="entry name" value="Cadherin-like_sf"/>
</dbReference>
<comment type="subcellular location">
    <subcellularLocation>
        <location evidence="1">Membrane</location>
    </subcellularLocation>
</comment>
<dbReference type="CDD" id="cd11304">
    <property type="entry name" value="Cadherin_repeat"/>
    <property type="match status" value="1"/>
</dbReference>
<dbReference type="PROSITE" id="PS50268">
    <property type="entry name" value="CADHERIN_2"/>
    <property type="match status" value="1"/>
</dbReference>
<accession>A0A8J4X1J5</accession>
<evidence type="ECO:0000256" key="5">
    <source>
        <dbReference type="PROSITE-ProRule" id="PRU00043"/>
    </source>
</evidence>
<dbReference type="GO" id="GO:0045296">
    <property type="term" value="F:cadherin binding"/>
    <property type="evidence" value="ECO:0007669"/>
    <property type="project" value="TreeGrafter"/>
</dbReference>
<dbReference type="GO" id="GO:0008013">
    <property type="term" value="F:beta-catenin binding"/>
    <property type="evidence" value="ECO:0007669"/>
    <property type="project" value="TreeGrafter"/>
</dbReference>
<evidence type="ECO:0000256" key="4">
    <source>
        <dbReference type="ARBA" id="ARBA00023136"/>
    </source>
</evidence>
<evidence type="ECO:0000313" key="9">
    <source>
        <dbReference type="Proteomes" id="UP000727407"/>
    </source>
</evidence>
<dbReference type="InterPro" id="IPR039808">
    <property type="entry name" value="Cadherin"/>
</dbReference>
<dbReference type="OrthoDB" id="6250271at2759"/>
<name>A0A8J4X1J5_CLAMG</name>
<gene>
    <name evidence="8" type="primary">cdh7a</name>
    <name evidence="8" type="ORF">DAT39_009889</name>
</gene>
<evidence type="ECO:0000256" key="1">
    <source>
        <dbReference type="ARBA" id="ARBA00004370"/>
    </source>
</evidence>
<feature type="domain" description="Cadherin" evidence="7">
    <location>
        <begin position="85"/>
        <end position="165"/>
    </location>
</feature>
<feature type="chain" id="PRO_5035271385" evidence="6">
    <location>
        <begin position="30"/>
        <end position="180"/>
    </location>
</feature>
<sequence>MSTGSRGVWSGLTAVSMLVLVQWAGNCWSMTLNSVPLRPIPDASLRIKDEDLVLYRHKRNWVWNQFFVLEEYTGDDPLYVGKLHSDVDKGEGRVKYVLTGEGATTIFTIDENTGDIHATKRLDREEQAYYTLRAQARDRGTNLLVEPESEFVIKVQDINDNEPRFPDGPYQAQVPEMSPV</sequence>
<protein>
    <submittedName>
        <fullName evidence="8">Cadherin-7 isoform X1</fullName>
    </submittedName>
</protein>
<dbReference type="SMART" id="SM00112">
    <property type="entry name" value="CA"/>
    <property type="match status" value="1"/>
</dbReference>
<evidence type="ECO:0000313" key="8">
    <source>
        <dbReference type="EMBL" id="KAF5900389.1"/>
    </source>
</evidence>
<dbReference type="GO" id="GO:0044331">
    <property type="term" value="P:cell-cell adhesion mediated by cadherin"/>
    <property type="evidence" value="ECO:0007669"/>
    <property type="project" value="TreeGrafter"/>
</dbReference>
<dbReference type="Gene3D" id="2.60.40.60">
    <property type="entry name" value="Cadherins"/>
    <property type="match status" value="1"/>
</dbReference>
<dbReference type="GO" id="GO:0005509">
    <property type="term" value="F:calcium ion binding"/>
    <property type="evidence" value="ECO:0007669"/>
    <property type="project" value="UniProtKB-UniRule"/>
</dbReference>
<dbReference type="AlphaFoldDB" id="A0A8J4X1J5"/>
<dbReference type="Proteomes" id="UP000727407">
    <property type="component" value="Unassembled WGS sequence"/>
</dbReference>
<keyword evidence="6" id="KW-0732">Signal</keyword>
<dbReference type="EMBL" id="QNUK01000137">
    <property type="protein sequence ID" value="KAF5900389.1"/>
    <property type="molecule type" value="Genomic_DNA"/>
</dbReference>
<dbReference type="InterPro" id="IPR002126">
    <property type="entry name" value="Cadherin-like_dom"/>
</dbReference>
<keyword evidence="9" id="KW-1185">Reference proteome</keyword>
<keyword evidence="3 5" id="KW-0106">Calcium</keyword>
<feature type="non-terminal residue" evidence="8">
    <location>
        <position position="1"/>
    </location>
</feature>
<keyword evidence="2" id="KW-0677">Repeat</keyword>
<dbReference type="GO" id="GO:0007156">
    <property type="term" value="P:homophilic cell adhesion via plasma membrane adhesion molecules"/>
    <property type="evidence" value="ECO:0007669"/>
    <property type="project" value="InterPro"/>
</dbReference>
<evidence type="ECO:0000256" key="3">
    <source>
        <dbReference type="ARBA" id="ARBA00022837"/>
    </source>
</evidence>